<evidence type="ECO:0000313" key="3">
    <source>
        <dbReference type="Proteomes" id="UP000006054"/>
    </source>
</evidence>
<evidence type="ECO:0000313" key="2">
    <source>
        <dbReference type="EMBL" id="AFM05458.1"/>
    </source>
</evidence>
<dbReference type="OrthoDB" id="9793552at2"/>
<gene>
    <name evidence="2" type="ordered locus">Fleli_3119</name>
</gene>
<evidence type="ECO:0000256" key="1">
    <source>
        <dbReference type="SAM" id="SignalP"/>
    </source>
</evidence>
<dbReference type="KEGG" id="fli:Fleli_3119"/>
<protein>
    <recommendedName>
        <fullName evidence="4">Lipoprotein</fullName>
    </recommendedName>
</protein>
<dbReference type="AlphaFoldDB" id="I4ANC3"/>
<reference evidence="3" key="1">
    <citation type="submission" date="2012-06" db="EMBL/GenBank/DDBJ databases">
        <title>The complete genome of Flexibacter litoralis DSM 6794.</title>
        <authorList>
            <person name="Lucas S."/>
            <person name="Copeland A."/>
            <person name="Lapidus A."/>
            <person name="Glavina del Rio T."/>
            <person name="Dalin E."/>
            <person name="Tice H."/>
            <person name="Bruce D."/>
            <person name="Goodwin L."/>
            <person name="Pitluck S."/>
            <person name="Peters L."/>
            <person name="Ovchinnikova G."/>
            <person name="Lu M."/>
            <person name="Kyrpides N."/>
            <person name="Mavromatis K."/>
            <person name="Ivanova N."/>
            <person name="Brettin T."/>
            <person name="Detter J.C."/>
            <person name="Han C."/>
            <person name="Larimer F."/>
            <person name="Land M."/>
            <person name="Hauser L."/>
            <person name="Markowitz V."/>
            <person name="Cheng J.-F."/>
            <person name="Hugenholtz P."/>
            <person name="Woyke T."/>
            <person name="Wu D."/>
            <person name="Spring S."/>
            <person name="Lang E."/>
            <person name="Kopitz M."/>
            <person name="Brambilla E."/>
            <person name="Klenk H.-P."/>
            <person name="Eisen J.A."/>
        </authorList>
    </citation>
    <scope>NUCLEOTIDE SEQUENCE [LARGE SCALE GENOMIC DNA]</scope>
    <source>
        <strain evidence="3">ATCC 23117 / DSM 6794 / NBRC 15988 / NCIMB 1366 / Sio-4</strain>
    </source>
</reference>
<keyword evidence="3" id="KW-1185">Reference proteome</keyword>
<keyword evidence="1" id="KW-0732">Signal</keyword>
<dbReference type="HOGENOM" id="CLU_1545351_0_0_10"/>
<dbReference type="Proteomes" id="UP000006054">
    <property type="component" value="Chromosome"/>
</dbReference>
<accession>I4ANC3</accession>
<dbReference type="EMBL" id="CP003345">
    <property type="protein sequence ID" value="AFM05458.1"/>
    <property type="molecule type" value="Genomic_DNA"/>
</dbReference>
<name>I4ANC3_BERLS</name>
<organism evidence="2 3">
    <name type="scientific">Bernardetia litoralis (strain ATCC 23117 / DSM 6794 / NBRC 15988 / NCIMB 1366 / Fx l1 / Sio-4)</name>
    <name type="common">Flexibacter litoralis</name>
    <dbReference type="NCBI Taxonomy" id="880071"/>
    <lineage>
        <taxon>Bacteria</taxon>
        <taxon>Pseudomonadati</taxon>
        <taxon>Bacteroidota</taxon>
        <taxon>Cytophagia</taxon>
        <taxon>Cytophagales</taxon>
        <taxon>Bernardetiaceae</taxon>
        <taxon>Bernardetia</taxon>
    </lineage>
</organism>
<sequence length="173" mass="20721">MIRQKIYILLLLMPFIFCCCTNNTIKPTDYTKETKKIPPSFGDKTTILVFLVESNLENTKWKSKVIRDNKRQINNVVPLYYKGQYEIIESRNEFYKYEDRTLYRYILHFKTFFPSKNGRTGEYSRNYGDDTYQIFIEDMATGLHYEASVKTLDYEGLLKVYAEYLEKERNKAK</sequence>
<dbReference type="RefSeq" id="WP_014798889.1">
    <property type="nucleotide sequence ID" value="NC_018018.1"/>
</dbReference>
<feature type="signal peptide" evidence="1">
    <location>
        <begin position="1"/>
        <end position="19"/>
    </location>
</feature>
<evidence type="ECO:0008006" key="4">
    <source>
        <dbReference type="Google" id="ProtNLM"/>
    </source>
</evidence>
<feature type="chain" id="PRO_5003685597" description="Lipoprotein" evidence="1">
    <location>
        <begin position="20"/>
        <end position="173"/>
    </location>
</feature>
<proteinExistence type="predicted"/>